<sequence>MRRIGWFTAGAFFCTGLWSVFVPERQLVLAQLMLVVIFVCLAVAFLRFARAERGVLSAADRWFVALPLGSFLGWITAANAVSLTSEAVRLGLVNGGGASEALLGSTLLLLGGVLAAAVILAGKSGPVQGYLTYAATVLWALVGVVVNKYDASILTTAAALVAAVPVVLALLGRLPGDWSRQGNDDTAARTDVAA</sequence>
<organism evidence="2">
    <name type="scientific">uncultured Rubrobacteraceae bacterium</name>
    <dbReference type="NCBI Taxonomy" id="349277"/>
    <lineage>
        <taxon>Bacteria</taxon>
        <taxon>Bacillati</taxon>
        <taxon>Actinomycetota</taxon>
        <taxon>Rubrobacteria</taxon>
        <taxon>Rubrobacterales</taxon>
        <taxon>Rubrobacteraceae</taxon>
        <taxon>environmental samples</taxon>
    </lineage>
</organism>
<proteinExistence type="predicted"/>
<keyword evidence="1" id="KW-1133">Transmembrane helix</keyword>
<protein>
    <submittedName>
        <fullName evidence="2">Uncharacterized protein</fullName>
    </submittedName>
</protein>
<dbReference type="EMBL" id="CADCVD010000154">
    <property type="protein sequence ID" value="CAA9456010.1"/>
    <property type="molecule type" value="Genomic_DNA"/>
</dbReference>
<evidence type="ECO:0000313" key="2">
    <source>
        <dbReference type="EMBL" id="CAA9456010.1"/>
    </source>
</evidence>
<accession>A0A6J4QV08</accession>
<name>A0A6J4QV08_9ACTN</name>
<feature type="transmembrane region" description="Helical" evidence="1">
    <location>
        <begin position="29"/>
        <end position="49"/>
    </location>
</feature>
<keyword evidence="1" id="KW-0812">Transmembrane</keyword>
<feature type="transmembrane region" description="Helical" evidence="1">
    <location>
        <begin position="152"/>
        <end position="171"/>
    </location>
</feature>
<keyword evidence="1" id="KW-0472">Membrane</keyword>
<feature type="transmembrane region" description="Helical" evidence="1">
    <location>
        <begin position="61"/>
        <end position="81"/>
    </location>
</feature>
<feature type="transmembrane region" description="Helical" evidence="1">
    <location>
        <begin position="101"/>
        <end position="122"/>
    </location>
</feature>
<reference evidence="2" key="1">
    <citation type="submission" date="2020-02" db="EMBL/GenBank/DDBJ databases">
        <authorList>
            <person name="Meier V. D."/>
        </authorList>
    </citation>
    <scope>NUCLEOTIDE SEQUENCE</scope>
    <source>
        <strain evidence="2">AVDCRST_MAG37</strain>
    </source>
</reference>
<evidence type="ECO:0000256" key="1">
    <source>
        <dbReference type="SAM" id="Phobius"/>
    </source>
</evidence>
<gene>
    <name evidence="2" type="ORF">AVDCRST_MAG37-3058</name>
</gene>
<feature type="transmembrane region" description="Helical" evidence="1">
    <location>
        <begin position="129"/>
        <end position="146"/>
    </location>
</feature>
<dbReference type="AlphaFoldDB" id="A0A6J4QV08"/>